<accession>A0A2H5BP17</accession>
<reference evidence="2 3" key="2">
    <citation type="journal article" date="2019" name="Microbiol. Resour. Announc.">
        <title>Complete Genome Sequence of Klebsiella pneumoniae Myophage May.</title>
        <authorList>
            <person name="Nguyen K.T."/>
            <person name="Bonasera R."/>
            <person name="Benson G."/>
            <person name="Hernandez-Morales A.C."/>
            <person name="Gill J.J."/>
            <person name="Liu M."/>
        </authorList>
    </citation>
    <scope>NUCLEOTIDE SEQUENCE [LARGE SCALE GENOMIC DNA]</scope>
</reference>
<proteinExistence type="predicted"/>
<keyword evidence="3" id="KW-1185">Reference proteome</keyword>
<organism evidence="2 3">
    <name type="scientific">Klebsiella phage May</name>
    <dbReference type="NCBI Taxonomy" id="2054272"/>
    <lineage>
        <taxon>Viruses</taxon>
        <taxon>Duplodnaviria</taxon>
        <taxon>Heunggongvirae</taxon>
        <taxon>Uroviricota</taxon>
        <taxon>Caudoviricetes</taxon>
        <taxon>Pantevenvirales</taxon>
        <taxon>Ackermannviridae</taxon>
        <taxon>Taipeivirus</taxon>
        <taxon>Taipeivirus may</taxon>
    </lineage>
</organism>
<evidence type="ECO:0000313" key="3">
    <source>
        <dbReference type="Proteomes" id="UP000241345"/>
    </source>
</evidence>
<gene>
    <name evidence="2" type="ORF">CPT_May_167</name>
</gene>
<sequence>MSYILHIESGLKFDIEGKTASDVQTEIKDAGLLIGNVTIRRMLDGVLQSANGFELIDSLSQEEQEETLEALDRAKAEEVQPTDAAGVKEGEGDATPVVDAEETVDQPKAEQTAKAEDSAETAEEADPQEAEAAANAEEVRRRILGTNVAEALAEGGNAAEDASLAAKSKLTNLTPAVATEDRKRRHNKREEMVEAARSSNFGAILTAVEAGVVPGVYLSYVNPDMRWFQFPVTDLADKENPHARTNTYVDLAPITSGGWGFSLYVKGKSFTKRQKIKETDAESLVKAINEWLPGVLEEAKNAG</sequence>
<dbReference type="EMBL" id="MG428991">
    <property type="protein sequence ID" value="AUG88081.1"/>
    <property type="molecule type" value="Genomic_DNA"/>
</dbReference>
<dbReference type="Proteomes" id="UP000241345">
    <property type="component" value="Segment"/>
</dbReference>
<feature type="region of interest" description="Disordered" evidence="1">
    <location>
        <begin position="64"/>
        <end position="136"/>
    </location>
</feature>
<feature type="compositionally biased region" description="Acidic residues" evidence="1">
    <location>
        <begin position="118"/>
        <end position="129"/>
    </location>
</feature>
<reference evidence="3" key="1">
    <citation type="submission" date="2017-11" db="EMBL/GenBank/DDBJ databases">
        <title>Complete Genome of Klebsiella pneumoniae Myophage May.</title>
        <authorList>
            <person name="Nguyen K."/>
            <person name="Bonasera R."/>
            <person name="Gill J.J."/>
            <person name="Liu M."/>
        </authorList>
    </citation>
    <scope>NUCLEOTIDE SEQUENCE [LARGE SCALE GENOMIC DNA]</scope>
</reference>
<name>A0A2H5BP17_9CAUD</name>
<evidence type="ECO:0000313" key="2">
    <source>
        <dbReference type="EMBL" id="AUG88081.1"/>
    </source>
</evidence>
<feature type="compositionally biased region" description="Basic and acidic residues" evidence="1">
    <location>
        <begin position="105"/>
        <end position="117"/>
    </location>
</feature>
<evidence type="ECO:0000256" key="1">
    <source>
        <dbReference type="SAM" id="MobiDB-lite"/>
    </source>
</evidence>
<protein>
    <submittedName>
        <fullName evidence="2">Uncharacterized protein</fullName>
    </submittedName>
</protein>